<dbReference type="EMBL" id="MCFC01000007">
    <property type="protein sequence ID" value="ORY33113.1"/>
    <property type="molecule type" value="Genomic_DNA"/>
</dbReference>
<keyword evidence="3 5" id="KW-1133">Transmembrane helix</keyword>
<dbReference type="GO" id="GO:0016020">
    <property type="term" value="C:membrane"/>
    <property type="evidence" value="ECO:0007669"/>
    <property type="project" value="UniProtKB-SubCell"/>
</dbReference>
<reference evidence="6 7" key="1">
    <citation type="submission" date="2016-07" db="EMBL/GenBank/DDBJ databases">
        <title>Pervasive Adenine N6-methylation of Active Genes in Fungi.</title>
        <authorList>
            <consortium name="DOE Joint Genome Institute"/>
            <person name="Mondo S.J."/>
            <person name="Dannebaum R.O."/>
            <person name="Kuo R.C."/>
            <person name="Labutti K."/>
            <person name="Haridas S."/>
            <person name="Kuo A."/>
            <person name="Salamov A."/>
            <person name="Ahrendt S.R."/>
            <person name="Lipzen A."/>
            <person name="Sullivan W."/>
            <person name="Andreopoulos W.B."/>
            <person name="Clum A."/>
            <person name="Lindquist E."/>
            <person name="Daum C."/>
            <person name="Ramamoorthy G.K."/>
            <person name="Gryganskyi A."/>
            <person name="Culley D."/>
            <person name="Magnuson J.K."/>
            <person name="James T.Y."/>
            <person name="O'Malley M.A."/>
            <person name="Stajich J.E."/>
            <person name="Spatafora J.W."/>
            <person name="Visel A."/>
            <person name="Grigoriev I.V."/>
        </authorList>
    </citation>
    <scope>NUCLEOTIDE SEQUENCE [LARGE SCALE GENOMIC DNA]</scope>
    <source>
        <strain evidence="6 7">68-887.2</strain>
    </source>
</reference>
<dbReference type="InterPro" id="IPR006603">
    <property type="entry name" value="PQ-loop_rpt"/>
</dbReference>
<dbReference type="Pfam" id="PF04193">
    <property type="entry name" value="PQ-loop"/>
    <property type="match status" value="1"/>
</dbReference>
<organism evidence="6 7">
    <name type="scientific">Naematelia encephala</name>
    <dbReference type="NCBI Taxonomy" id="71784"/>
    <lineage>
        <taxon>Eukaryota</taxon>
        <taxon>Fungi</taxon>
        <taxon>Dikarya</taxon>
        <taxon>Basidiomycota</taxon>
        <taxon>Agaricomycotina</taxon>
        <taxon>Tremellomycetes</taxon>
        <taxon>Tremellales</taxon>
        <taxon>Naemateliaceae</taxon>
        <taxon>Naematelia</taxon>
    </lineage>
</organism>
<dbReference type="Proteomes" id="UP000193986">
    <property type="component" value="Unassembled WGS sequence"/>
</dbReference>
<dbReference type="InParanoid" id="A0A1Y2BE52"/>
<dbReference type="GO" id="GO:0005768">
    <property type="term" value="C:endosome"/>
    <property type="evidence" value="ECO:0007669"/>
    <property type="project" value="TreeGrafter"/>
</dbReference>
<name>A0A1Y2BE52_9TREE</name>
<comment type="caution">
    <text evidence="6">The sequence shown here is derived from an EMBL/GenBank/DDBJ whole genome shotgun (WGS) entry which is preliminary data.</text>
</comment>
<evidence type="ECO:0000313" key="7">
    <source>
        <dbReference type="Proteomes" id="UP000193986"/>
    </source>
</evidence>
<dbReference type="GO" id="GO:0042147">
    <property type="term" value="P:retrograde transport, endosome to Golgi"/>
    <property type="evidence" value="ECO:0007669"/>
    <property type="project" value="TreeGrafter"/>
</dbReference>
<dbReference type="GO" id="GO:0005802">
    <property type="term" value="C:trans-Golgi network"/>
    <property type="evidence" value="ECO:0007669"/>
    <property type="project" value="TreeGrafter"/>
</dbReference>
<gene>
    <name evidence="6" type="ORF">BCR39DRAFT_331974</name>
</gene>
<keyword evidence="2 5" id="KW-0812">Transmembrane</keyword>
<feature type="transmembrane region" description="Helical" evidence="5">
    <location>
        <begin position="122"/>
        <end position="142"/>
    </location>
</feature>
<evidence type="ECO:0000256" key="1">
    <source>
        <dbReference type="ARBA" id="ARBA00004141"/>
    </source>
</evidence>
<evidence type="ECO:0000256" key="2">
    <source>
        <dbReference type="ARBA" id="ARBA00022692"/>
    </source>
</evidence>
<dbReference type="GO" id="GO:0005829">
    <property type="term" value="C:cytosol"/>
    <property type="evidence" value="ECO:0007669"/>
    <property type="project" value="GOC"/>
</dbReference>
<dbReference type="OrthoDB" id="292213at2759"/>
<dbReference type="PANTHER" id="PTHR14856">
    <property type="entry name" value="PQ-LOOP REPEAT-CONTAINING PROTEIN 1-LIKE PROTEIN"/>
    <property type="match status" value="1"/>
</dbReference>
<dbReference type="SMART" id="SM00679">
    <property type="entry name" value="CTNS"/>
    <property type="match status" value="1"/>
</dbReference>
<proteinExistence type="predicted"/>
<dbReference type="InterPro" id="IPR052241">
    <property type="entry name" value="SLC66/Scramblase_ANY1"/>
</dbReference>
<evidence type="ECO:0000256" key="4">
    <source>
        <dbReference type="ARBA" id="ARBA00023136"/>
    </source>
</evidence>
<dbReference type="AlphaFoldDB" id="A0A1Y2BE52"/>
<evidence type="ECO:0000256" key="3">
    <source>
        <dbReference type="ARBA" id="ARBA00022989"/>
    </source>
</evidence>
<dbReference type="PANTHER" id="PTHR14856:SF9">
    <property type="entry name" value="PQ-LOOP REPEAT-CONTAINING PROTEIN 1"/>
    <property type="match status" value="1"/>
</dbReference>
<sequence>MASVIGTLASIGMAIGPPLVYADQAYSIVKKRDSSGFSHDVCGVVLVANIIRIYFWLGNRFETPLLIQSLLLILAHLFLLSLCLHYAPSPNESHVQVGSRHKSWYRPYGLWQWEGYGSYLEFLAGLILFLAVLQVILGRWLWYIDSLGFIALTIESTLPIPQFISNFQRKSTYGLRASTLAGWFFGDSFKTIYFFLRHSPIQFKITAIMTVCWDTAVFAQRVMYGTEPPRGGSGEIGHMGDELESNRLALEPES</sequence>
<evidence type="ECO:0000256" key="5">
    <source>
        <dbReference type="SAM" id="Phobius"/>
    </source>
</evidence>
<dbReference type="STRING" id="71784.A0A1Y2BE52"/>
<feature type="transmembrane region" description="Helical" evidence="5">
    <location>
        <begin position="38"/>
        <end position="57"/>
    </location>
</feature>
<keyword evidence="4 5" id="KW-0472">Membrane</keyword>
<dbReference type="GO" id="GO:0045332">
    <property type="term" value="P:phospholipid translocation"/>
    <property type="evidence" value="ECO:0007669"/>
    <property type="project" value="TreeGrafter"/>
</dbReference>
<keyword evidence="7" id="KW-1185">Reference proteome</keyword>
<comment type="subcellular location">
    <subcellularLocation>
        <location evidence="1">Membrane</location>
        <topology evidence="1">Multi-pass membrane protein</topology>
    </subcellularLocation>
</comment>
<evidence type="ECO:0000313" key="6">
    <source>
        <dbReference type="EMBL" id="ORY33113.1"/>
    </source>
</evidence>
<dbReference type="Gene3D" id="1.20.1280.290">
    <property type="match status" value="2"/>
</dbReference>
<feature type="transmembrane region" description="Helical" evidence="5">
    <location>
        <begin position="69"/>
        <end position="87"/>
    </location>
</feature>
<protein>
    <submittedName>
        <fullName evidence="6">PQ loop repeat-domain-containing protein</fullName>
    </submittedName>
</protein>
<accession>A0A1Y2BE52</accession>